<evidence type="ECO:0000313" key="2">
    <source>
        <dbReference type="EMBL" id="GIJ67616.1"/>
    </source>
</evidence>
<dbReference type="EMBL" id="BOPH01000028">
    <property type="protein sequence ID" value="GIJ67616.1"/>
    <property type="molecule type" value="Genomic_DNA"/>
</dbReference>
<dbReference type="Proteomes" id="UP000635606">
    <property type="component" value="Unassembled WGS sequence"/>
</dbReference>
<organism evidence="2 3">
    <name type="scientific">Virgisporangium ochraceum</name>
    <dbReference type="NCBI Taxonomy" id="65505"/>
    <lineage>
        <taxon>Bacteria</taxon>
        <taxon>Bacillati</taxon>
        <taxon>Actinomycetota</taxon>
        <taxon>Actinomycetes</taxon>
        <taxon>Micromonosporales</taxon>
        <taxon>Micromonosporaceae</taxon>
        <taxon>Virgisporangium</taxon>
    </lineage>
</organism>
<dbReference type="PANTHER" id="PTHR43190:SF3">
    <property type="entry name" value="N-ACETYL-D-GLUCOSAMINE KINASE"/>
    <property type="match status" value="1"/>
</dbReference>
<dbReference type="AlphaFoldDB" id="A0A8J4EAD8"/>
<dbReference type="InterPro" id="IPR043129">
    <property type="entry name" value="ATPase_NBD"/>
</dbReference>
<dbReference type="GO" id="GO:0016301">
    <property type="term" value="F:kinase activity"/>
    <property type="evidence" value="ECO:0007669"/>
    <property type="project" value="UniProtKB-KW"/>
</dbReference>
<evidence type="ECO:0000259" key="1">
    <source>
        <dbReference type="Pfam" id="PF01869"/>
    </source>
</evidence>
<dbReference type="Pfam" id="PF01869">
    <property type="entry name" value="BcrAD_BadFG"/>
    <property type="match status" value="1"/>
</dbReference>
<dbReference type="InterPro" id="IPR002731">
    <property type="entry name" value="ATPase_BadF"/>
</dbReference>
<protein>
    <submittedName>
        <fullName evidence="2">N-acetylglucosamine kinase</fullName>
    </submittedName>
</protein>
<gene>
    <name evidence="2" type="ORF">Voc01_025330</name>
</gene>
<comment type="caution">
    <text evidence="2">The sequence shown here is derived from an EMBL/GenBank/DDBJ whole genome shotgun (WGS) entry which is preliminary data.</text>
</comment>
<name>A0A8J4EAD8_9ACTN</name>
<dbReference type="Gene3D" id="3.30.420.40">
    <property type="match status" value="2"/>
</dbReference>
<evidence type="ECO:0000313" key="3">
    <source>
        <dbReference type="Proteomes" id="UP000635606"/>
    </source>
</evidence>
<dbReference type="SUPFAM" id="SSF53067">
    <property type="entry name" value="Actin-like ATPase domain"/>
    <property type="match status" value="2"/>
</dbReference>
<keyword evidence="2" id="KW-0418">Kinase</keyword>
<accession>A0A8J4EAD8</accession>
<keyword evidence="2" id="KW-0808">Transferase</keyword>
<dbReference type="InterPro" id="IPR052519">
    <property type="entry name" value="Euk-type_GlcNAc_Kinase"/>
</dbReference>
<proteinExistence type="predicted"/>
<sequence>MVVGVDAGGTSTRCVVATLDGTVVARGRAGGANKNSSGGRLAETLGAALGPALSTVDREQVALGVLGAAGAGGAGGPVFRAAADEAWSDAGLGGEVVTVTDLEVAYAAGTAAPTGTLLIAGTGAIAARFEGGVPVRRADGYGWLLGDEGSAVWIGVRGLRAVLADLDGRDRRTALVDPACAALGVERPDDDEALAQALLAAAFARPPADLGAFARDVSAAADAGDGVAQAICHAAADRLLRTLSTVEPPPHAPVVLGGSVLLSPGPVAREVRAGIAAGLGIDPREAVDGAAGAAALAIARVTGAPVAADVHARLTGG</sequence>
<dbReference type="PANTHER" id="PTHR43190">
    <property type="entry name" value="N-ACETYL-D-GLUCOSAMINE KINASE"/>
    <property type="match status" value="1"/>
</dbReference>
<keyword evidence="3" id="KW-1185">Reference proteome</keyword>
<feature type="domain" description="ATPase BadF/BadG/BcrA/BcrD type" evidence="1">
    <location>
        <begin position="3"/>
        <end position="297"/>
    </location>
</feature>
<reference evidence="2" key="1">
    <citation type="submission" date="2021-01" db="EMBL/GenBank/DDBJ databases">
        <title>Whole genome shotgun sequence of Virgisporangium ochraceum NBRC 16418.</title>
        <authorList>
            <person name="Komaki H."/>
            <person name="Tamura T."/>
        </authorList>
    </citation>
    <scope>NUCLEOTIDE SEQUENCE</scope>
    <source>
        <strain evidence="2">NBRC 16418</strain>
    </source>
</reference>